<dbReference type="GO" id="GO:0006865">
    <property type="term" value="P:amino acid transport"/>
    <property type="evidence" value="ECO:0007669"/>
    <property type="project" value="UniProtKB-KW"/>
</dbReference>
<dbReference type="SUPFAM" id="SSF53822">
    <property type="entry name" value="Periplasmic binding protein-like I"/>
    <property type="match status" value="1"/>
</dbReference>
<dbReference type="RefSeq" id="WP_015316542.1">
    <property type="nucleotide sequence ID" value="NC_019973.1"/>
</dbReference>
<accession>L0KM93</accession>
<dbReference type="STRING" id="754035.Mesau_02707"/>
<dbReference type="PANTHER" id="PTHR30483:SF6">
    <property type="entry name" value="PERIPLASMIC BINDING PROTEIN OF ABC TRANSPORTER FOR NATURAL AMINO ACIDS"/>
    <property type="match status" value="1"/>
</dbReference>
<dbReference type="InterPro" id="IPR028082">
    <property type="entry name" value="Peripla_BP_I"/>
</dbReference>
<gene>
    <name evidence="2" type="ordered locus">Mesau_02707</name>
</gene>
<dbReference type="Proteomes" id="UP000010998">
    <property type="component" value="Chromosome"/>
</dbReference>
<evidence type="ECO:0000313" key="2">
    <source>
        <dbReference type="EMBL" id="AGB45119.1"/>
    </source>
</evidence>
<dbReference type="InterPro" id="IPR022478">
    <property type="entry name" value="ABC_transptr_sub-bd_PQQ"/>
</dbReference>
<dbReference type="KEGG" id="mam:Mesau_02707"/>
<protein>
    <submittedName>
        <fullName evidence="2">ABC transporter, substrate binding protein, PQQ-dependent alcohol dehydrogenase system</fullName>
    </submittedName>
</protein>
<dbReference type="CDD" id="cd06268">
    <property type="entry name" value="PBP1_ABC_transporter_LIVBP-like"/>
    <property type="match status" value="1"/>
</dbReference>
<evidence type="ECO:0000313" key="3">
    <source>
        <dbReference type="Proteomes" id="UP000010998"/>
    </source>
</evidence>
<dbReference type="EMBL" id="CP003358">
    <property type="protein sequence ID" value="AGB45119.1"/>
    <property type="molecule type" value="Genomic_DNA"/>
</dbReference>
<dbReference type="Gene3D" id="3.40.50.2300">
    <property type="match status" value="2"/>
</dbReference>
<reference evidence="3" key="1">
    <citation type="submission" date="2012-02" db="EMBL/GenBank/DDBJ databases">
        <title>Complete sequence of Mesorhizobium australicum WSM2073.</title>
        <authorList>
            <person name="Lucas S."/>
            <person name="Han J."/>
            <person name="Lapidus A."/>
            <person name="Cheng J.-F."/>
            <person name="Goodwin L."/>
            <person name="Pitluck S."/>
            <person name="Peters L."/>
            <person name="Gu W."/>
            <person name="Detter J.C."/>
            <person name="Han C."/>
            <person name="Tapia R."/>
            <person name="Land M."/>
            <person name="Hauser L."/>
            <person name="Kyrpides N."/>
            <person name="Ivanova N."/>
            <person name="Pagani I."/>
            <person name="Reeve W.G."/>
            <person name="Howieson J.G."/>
            <person name="Tiwari R.P."/>
            <person name="O'Hara G.W."/>
            <person name="Atkins C.A."/>
            <person name="Ronson C.W."/>
            <person name="Nandasena K.G."/>
            <person name="Woyke T."/>
        </authorList>
    </citation>
    <scope>NUCLEOTIDE SEQUENCE [LARGE SCALE GENOMIC DNA]</scope>
    <source>
        <strain evidence="3">LMG 24608 / HAMBI 3006 / WSM2073</strain>
    </source>
</reference>
<keyword evidence="1" id="KW-0813">Transport</keyword>
<evidence type="ECO:0000256" key="1">
    <source>
        <dbReference type="ARBA" id="ARBA00022970"/>
    </source>
</evidence>
<dbReference type="NCBIfam" id="TIGR03863">
    <property type="entry name" value="PQQ_ABC_bind"/>
    <property type="match status" value="1"/>
</dbReference>
<keyword evidence="3" id="KW-1185">Reference proteome</keyword>
<dbReference type="HOGENOM" id="CLU_052000_0_0_5"/>
<name>L0KM93_MESAW</name>
<dbReference type="GeneID" id="90990156"/>
<dbReference type="InterPro" id="IPR051010">
    <property type="entry name" value="BCAA_transport"/>
</dbReference>
<proteinExistence type="predicted"/>
<dbReference type="PANTHER" id="PTHR30483">
    <property type="entry name" value="LEUCINE-SPECIFIC-BINDING PROTEIN"/>
    <property type="match status" value="1"/>
</dbReference>
<sequence>MPIFDVPLGLPALGRMRLALTFLVLLALVAPGLGEPQTMVIGYLGEQRKPPLPLGPLDEVVTDDGLQGARLGIADNASTGRFLGQQFRLQEITLKPGEMPAEAVKEFAAAGINFLIADLDAARLLQASDAPGAERMTLFNSRAPDERLRQEDCRKNVLHTIPSRAMLADGLAQYLVWKRWQHWFLLVGAHPEDRAMAVAFRRAATRFGAEITIDQPWTFRPANGRADTGHVTLQTEIPAATQVSDYDVLVVADEADEFGAYLEGRTAFPRPVAGTQGLVATGWSAVNEEWGATQLQDRFHKQAGRWMLPSDYAAWLAVRSIGEAATRLHSLDPIAIGKYLRSNDFLLAGFKGQGLSFRPWNGQMRQPVLIAGPRLLVSNSPQPGFLHQRTPLDTLGIDLEESTCKF</sequence>
<keyword evidence="1" id="KW-0029">Amino-acid transport</keyword>
<organism evidence="2 3">
    <name type="scientific">Mesorhizobium australicum (strain HAMBI 3006 / LMG 24608 / WSM2073)</name>
    <dbReference type="NCBI Taxonomy" id="754035"/>
    <lineage>
        <taxon>Bacteria</taxon>
        <taxon>Pseudomonadati</taxon>
        <taxon>Pseudomonadota</taxon>
        <taxon>Alphaproteobacteria</taxon>
        <taxon>Hyphomicrobiales</taxon>
        <taxon>Phyllobacteriaceae</taxon>
        <taxon>Mesorhizobium</taxon>
    </lineage>
</organism>
<dbReference type="eggNOG" id="COG0683">
    <property type="taxonomic scope" value="Bacteria"/>
</dbReference>
<dbReference type="AlphaFoldDB" id="L0KM93"/>